<dbReference type="Proteomes" id="UP000193719">
    <property type="component" value="Unassembled WGS sequence"/>
</dbReference>
<feature type="region of interest" description="Disordered" evidence="1">
    <location>
        <begin position="357"/>
        <end position="408"/>
    </location>
</feature>
<dbReference type="EMBL" id="MCFH01000002">
    <property type="protein sequence ID" value="ORX59861.1"/>
    <property type="molecule type" value="Genomic_DNA"/>
</dbReference>
<organism evidence="2 3">
    <name type="scientific">Piromyces finnis</name>
    <dbReference type="NCBI Taxonomy" id="1754191"/>
    <lineage>
        <taxon>Eukaryota</taxon>
        <taxon>Fungi</taxon>
        <taxon>Fungi incertae sedis</taxon>
        <taxon>Chytridiomycota</taxon>
        <taxon>Chytridiomycota incertae sedis</taxon>
        <taxon>Neocallimastigomycetes</taxon>
        <taxon>Neocallimastigales</taxon>
        <taxon>Neocallimastigaceae</taxon>
        <taxon>Piromyces</taxon>
    </lineage>
</organism>
<dbReference type="PANTHER" id="PTHR28027:SF2">
    <property type="entry name" value="TRANSCRIPTIONAL REGULATOR MIT1"/>
    <property type="match status" value="1"/>
</dbReference>
<reference evidence="2 3" key="1">
    <citation type="submission" date="2016-08" db="EMBL/GenBank/DDBJ databases">
        <title>Genomes of anaerobic fungi encode conserved fungal cellulosomes for biomass hydrolysis.</title>
        <authorList>
            <consortium name="DOE Joint Genome Institute"/>
            <person name="Haitjema C.H."/>
            <person name="Gilmore S.P."/>
            <person name="Henske J.K."/>
            <person name="Solomon K.V."/>
            <person name="De Groot R."/>
            <person name="Kuo A."/>
            <person name="Mondo S.J."/>
            <person name="Salamov A.A."/>
            <person name="Labutti K."/>
            <person name="Zhao Z."/>
            <person name="Chiniquy J."/>
            <person name="Barry K."/>
            <person name="Brewer H.M."/>
            <person name="Purvine S.O."/>
            <person name="Wright A.T."/>
            <person name="Boxma B."/>
            <person name="Van Alen T."/>
            <person name="Hackstein J.H."/>
            <person name="Baker S.E."/>
            <person name="Grigoriev I.V."/>
            <person name="O'Malley M.A."/>
        </authorList>
    </citation>
    <scope>NUCLEOTIDE SEQUENCE [LARGE SCALE GENOMIC DNA]</scope>
    <source>
        <strain evidence="3">finn</strain>
    </source>
</reference>
<comment type="caution">
    <text evidence="2">The sequence shown here is derived from an EMBL/GenBank/DDBJ whole genome shotgun (WGS) entry which is preliminary data.</text>
</comment>
<keyword evidence="3" id="KW-1185">Reference proteome</keyword>
<accession>A0A1Y1VMM0</accession>
<name>A0A1Y1VMM0_9FUNG</name>
<evidence type="ECO:0000256" key="1">
    <source>
        <dbReference type="SAM" id="MobiDB-lite"/>
    </source>
</evidence>
<evidence type="ECO:0000313" key="2">
    <source>
        <dbReference type="EMBL" id="ORX59861.1"/>
    </source>
</evidence>
<evidence type="ECO:0000313" key="3">
    <source>
        <dbReference type="Proteomes" id="UP000193719"/>
    </source>
</evidence>
<dbReference type="GO" id="GO:0003677">
    <property type="term" value="F:DNA binding"/>
    <property type="evidence" value="ECO:0007669"/>
    <property type="project" value="TreeGrafter"/>
</dbReference>
<dbReference type="AlphaFoldDB" id="A0A1Y1VMM0"/>
<feature type="compositionally biased region" description="Polar residues" evidence="1">
    <location>
        <begin position="363"/>
        <end position="402"/>
    </location>
</feature>
<reference evidence="2 3" key="2">
    <citation type="submission" date="2016-08" db="EMBL/GenBank/DDBJ databases">
        <title>Pervasive Adenine N6-methylation of Active Genes in Fungi.</title>
        <authorList>
            <consortium name="DOE Joint Genome Institute"/>
            <person name="Mondo S.J."/>
            <person name="Dannebaum R.O."/>
            <person name="Kuo R.C."/>
            <person name="Labutti K."/>
            <person name="Haridas S."/>
            <person name="Kuo A."/>
            <person name="Salamov A."/>
            <person name="Ahrendt S.R."/>
            <person name="Lipzen A."/>
            <person name="Sullivan W."/>
            <person name="Andreopoulos W.B."/>
            <person name="Clum A."/>
            <person name="Lindquist E."/>
            <person name="Daum C."/>
            <person name="Ramamoorthy G.K."/>
            <person name="Gryganskyi A."/>
            <person name="Culley D."/>
            <person name="Magnuson J.K."/>
            <person name="James T.Y."/>
            <person name="O'Malley M.A."/>
            <person name="Stajich J.E."/>
            <person name="Spatafora J.W."/>
            <person name="Visel A."/>
            <person name="Grigoriev I.V."/>
        </authorList>
    </citation>
    <scope>NUCLEOTIDE SEQUENCE [LARGE SCALE GENOMIC DNA]</scope>
    <source>
        <strain evidence="3">finn</strain>
    </source>
</reference>
<dbReference type="PANTHER" id="PTHR28027">
    <property type="entry name" value="TRANSCRIPTIONAL REGULATOR MIT1"/>
    <property type="match status" value="1"/>
</dbReference>
<feature type="compositionally biased region" description="Polar residues" evidence="1">
    <location>
        <begin position="336"/>
        <end position="345"/>
    </location>
</feature>
<dbReference type="InterPro" id="IPR018608">
    <property type="entry name" value="Gti1/Pac2"/>
</dbReference>
<feature type="region of interest" description="Disordered" evidence="1">
    <location>
        <begin position="442"/>
        <end position="465"/>
    </location>
</feature>
<proteinExistence type="predicted"/>
<dbReference type="Pfam" id="PF09729">
    <property type="entry name" value="Gti1_Pac2"/>
    <property type="match status" value="1"/>
</dbReference>
<feature type="compositionally biased region" description="Low complexity" evidence="1">
    <location>
        <begin position="450"/>
        <end position="465"/>
    </location>
</feature>
<feature type="region of interest" description="Disordered" evidence="1">
    <location>
        <begin position="231"/>
        <end position="275"/>
    </location>
</feature>
<feature type="region of interest" description="Disordered" evidence="1">
    <location>
        <begin position="314"/>
        <end position="345"/>
    </location>
</feature>
<dbReference type="OrthoDB" id="5572844at2759"/>
<gene>
    <name evidence="2" type="ORF">BCR36DRAFT_275037</name>
</gene>
<feature type="compositionally biased region" description="Polar residues" evidence="1">
    <location>
        <begin position="234"/>
        <end position="254"/>
    </location>
</feature>
<sequence>MQTFYGFVQTTNDALLLFEACRIGKLKRIQRRLSESERLSQVASGSVFIWDEEESGIKRWTDGKTWSPSRIHGSFLIYKEMEPTSKRKNMNNSGNEETPSGVKEDGLIKKALSICTANNKRQHLVSYYSREDFDNARLPIPSELHEYTSISIPSELYPEFVPETVPTVNGSMGYFYCDPNVRGIEGQQAAQAHRQAQYPQLALPSTEIVNVQTAANTTDYEREIYQHNIHYRTPPSNDYQQTQHSSYQHPQNYQPRAPSPRYLDNQPTPPQVEGWGVERYPYRASVGHHHYADRSHPYARPSIMPNRIAGQAYGREPYLPPSPTSNARNVYPGYSLSPTSRSANRIPQQAAYPQGVYNHSRRSSGNQSIPPSPVSNQHLRQGSSAVNTTAISEETSDQSCSDNRFVLPPPLNIQNTMVDSSSSSSYFQSNTMIKPLNHTSGAASGAVAANPENSQNLPPSPSQSQSITVTTAVTQASVNDPLNPVSSVATQQSVTHPVQGVASTINTNSVSDPVKNVTNITLPPIPYTKMATTQQVTTNTLSSFN</sequence>
<protein>
    <submittedName>
        <fullName evidence="2">Uncharacterized protein</fullName>
    </submittedName>
</protein>